<dbReference type="SMART" id="SM00355">
    <property type="entry name" value="ZnF_C2H2"/>
    <property type="match status" value="5"/>
</dbReference>
<reference evidence="11" key="1">
    <citation type="journal article" date="2020" name="Stud. Mycol.">
        <title>101 Dothideomycetes genomes: a test case for predicting lifestyles and emergence of pathogens.</title>
        <authorList>
            <person name="Haridas S."/>
            <person name="Albert R."/>
            <person name="Binder M."/>
            <person name="Bloem J."/>
            <person name="Labutti K."/>
            <person name="Salamov A."/>
            <person name="Andreopoulos B."/>
            <person name="Baker S."/>
            <person name="Barry K."/>
            <person name="Bills G."/>
            <person name="Bluhm B."/>
            <person name="Cannon C."/>
            <person name="Castanera R."/>
            <person name="Culley D."/>
            <person name="Daum C."/>
            <person name="Ezra D."/>
            <person name="Gonzalez J."/>
            <person name="Henrissat B."/>
            <person name="Kuo A."/>
            <person name="Liang C."/>
            <person name="Lipzen A."/>
            <person name="Lutzoni F."/>
            <person name="Magnuson J."/>
            <person name="Mondo S."/>
            <person name="Nolan M."/>
            <person name="Ohm R."/>
            <person name="Pangilinan J."/>
            <person name="Park H.-J."/>
            <person name="Ramirez L."/>
            <person name="Alfaro M."/>
            <person name="Sun H."/>
            <person name="Tritt A."/>
            <person name="Yoshinaga Y."/>
            <person name="Zwiers L.-H."/>
            <person name="Turgeon B."/>
            <person name="Goodwin S."/>
            <person name="Spatafora J."/>
            <person name="Crous P."/>
            <person name="Grigoriev I."/>
        </authorList>
    </citation>
    <scope>NUCLEOTIDE SEQUENCE</scope>
    <source>
        <strain evidence="11">CBS 260.36</strain>
    </source>
</reference>
<dbReference type="Proteomes" id="UP000799439">
    <property type="component" value="Unassembled WGS sequence"/>
</dbReference>
<dbReference type="PROSITE" id="PS50157">
    <property type="entry name" value="ZINC_FINGER_C2H2_2"/>
    <property type="match status" value="1"/>
</dbReference>
<evidence type="ECO:0000256" key="6">
    <source>
        <dbReference type="ARBA" id="ARBA00023163"/>
    </source>
</evidence>
<evidence type="ECO:0000256" key="2">
    <source>
        <dbReference type="ARBA" id="ARBA00022723"/>
    </source>
</evidence>
<dbReference type="GO" id="GO:0006357">
    <property type="term" value="P:regulation of transcription by RNA polymerase II"/>
    <property type="evidence" value="ECO:0007669"/>
    <property type="project" value="TreeGrafter"/>
</dbReference>
<keyword evidence="12" id="KW-1185">Reference proteome</keyword>
<dbReference type="PROSITE" id="PS00028">
    <property type="entry name" value="ZINC_FINGER_C2H2_1"/>
    <property type="match status" value="2"/>
</dbReference>
<dbReference type="OrthoDB" id="8117402at2759"/>
<keyword evidence="2" id="KW-0479">Metal-binding</keyword>
<dbReference type="GO" id="GO:0008270">
    <property type="term" value="F:zinc ion binding"/>
    <property type="evidence" value="ECO:0007669"/>
    <property type="project" value="UniProtKB-KW"/>
</dbReference>
<evidence type="ECO:0000256" key="1">
    <source>
        <dbReference type="ARBA" id="ARBA00004123"/>
    </source>
</evidence>
<gene>
    <name evidence="11" type="ORF">K461DRAFT_272678</name>
</gene>
<feature type="region of interest" description="Disordered" evidence="9">
    <location>
        <begin position="522"/>
        <end position="558"/>
    </location>
</feature>
<accession>A0A9P4JD20</accession>
<keyword evidence="4" id="KW-0862">Zinc</keyword>
<keyword evidence="7" id="KW-0539">Nucleus</keyword>
<organism evidence="11 12">
    <name type="scientific">Myriangium duriaei CBS 260.36</name>
    <dbReference type="NCBI Taxonomy" id="1168546"/>
    <lineage>
        <taxon>Eukaryota</taxon>
        <taxon>Fungi</taxon>
        <taxon>Dikarya</taxon>
        <taxon>Ascomycota</taxon>
        <taxon>Pezizomycotina</taxon>
        <taxon>Dothideomycetes</taxon>
        <taxon>Dothideomycetidae</taxon>
        <taxon>Myriangiales</taxon>
        <taxon>Myriangiaceae</taxon>
        <taxon>Myriangium</taxon>
    </lineage>
</organism>
<sequence>MSSLKIKCTYDRCDQWFENEKEMKRHKKFDPQHHYCSKCDYDAVDWDDLLQHKVEVMAETIYNHRPGEKMHLKHLVCEFCGTDFKNLDARMNHRRYDHQGDQQILCAGNGPVIDAGTGEWIHDYCNQFFFRASDLVHHYERGYCQFVDASTFQKERQHKHVLKQILKNPELFCTNMSASKAIKDGDTISSAADTEDTMSSISGGVALLDLDDTSEASLVPSLLPQADTVNVMDQVIDDRLSVPHHPRAVAWPSSLSHSEAEYIRRVASRVVSTAAGASSPPSASEVPSLSSASSASSSADSSSTIRAGSYSRSVPRSSSLVAPRNTTSTLSAYMAGLKDSDPLAIDWDALSRLVAPNTPPETRTNLFNTHWYDPHSDDYTVELFFHPLLEAYKCPFANCDAEYDTQLEIEQHLLRSHVLVSNVCPLCNKAFDRVFKLVQHFEASVRGSNCRVCRTTDFARLVADVTGGFVDVEQGWRKEERVAGVRRDAQGRLTIARVGDTGGDGVRTVRFVGALPGRWADMEQQNAVEGTDERSLTENGQTEDSDEQHSIASEPYRW</sequence>
<feature type="region of interest" description="Disordered" evidence="9">
    <location>
        <begin position="275"/>
        <end position="310"/>
    </location>
</feature>
<evidence type="ECO:0000256" key="5">
    <source>
        <dbReference type="ARBA" id="ARBA00023015"/>
    </source>
</evidence>
<dbReference type="AlphaFoldDB" id="A0A9P4JD20"/>
<feature type="domain" description="C2H2-type" evidence="10">
    <location>
        <begin position="75"/>
        <end position="103"/>
    </location>
</feature>
<comment type="caution">
    <text evidence="11">The sequence shown here is derived from an EMBL/GenBank/DDBJ whole genome shotgun (WGS) entry which is preliminary data.</text>
</comment>
<dbReference type="PANTHER" id="PTHR46179:SF13">
    <property type="entry name" value="C2H2-TYPE DOMAIN-CONTAINING PROTEIN"/>
    <property type="match status" value="1"/>
</dbReference>
<evidence type="ECO:0000313" key="11">
    <source>
        <dbReference type="EMBL" id="KAF2156619.1"/>
    </source>
</evidence>
<keyword evidence="3 8" id="KW-0863">Zinc-finger</keyword>
<protein>
    <recommendedName>
        <fullName evidence="10">C2H2-type domain-containing protein</fullName>
    </recommendedName>
</protein>
<evidence type="ECO:0000313" key="12">
    <source>
        <dbReference type="Proteomes" id="UP000799439"/>
    </source>
</evidence>
<evidence type="ECO:0000259" key="10">
    <source>
        <dbReference type="PROSITE" id="PS50157"/>
    </source>
</evidence>
<evidence type="ECO:0000256" key="4">
    <source>
        <dbReference type="ARBA" id="ARBA00022833"/>
    </source>
</evidence>
<keyword evidence="5" id="KW-0805">Transcription regulation</keyword>
<evidence type="ECO:0000256" key="8">
    <source>
        <dbReference type="PROSITE-ProRule" id="PRU00042"/>
    </source>
</evidence>
<keyword evidence="6" id="KW-0804">Transcription</keyword>
<name>A0A9P4JD20_9PEZI</name>
<evidence type="ECO:0000256" key="7">
    <source>
        <dbReference type="ARBA" id="ARBA00023242"/>
    </source>
</evidence>
<dbReference type="GO" id="GO:0005634">
    <property type="term" value="C:nucleus"/>
    <property type="evidence" value="ECO:0007669"/>
    <property type="project" value="UniProtKB-SubCell"/>
</dbReference>
<evidence type="ECO:0000256" key="3">
    <source>
        <dbReference type="ARBA" id="ARBA00022771"/>
    </source>
</evidence>
<dbReference type="EMBL" id="ML996081">
    <property type="protein sequence ID" value="KAF2156619.1"/>
    <property type="molecule type" value="Genomic_DNA"/>
</dbReference>
<evidence type="ECO:0000256" key="9">
    <source>
        <dbReference type="SAM" id="MobiDB-lite"/>
    </source>
</evidence>
<dbReference type="InterPro" id="IPR051061">
    <property type="entry name" value="Zinc_finger_trans_reg"/>
</dbReference>
<comment type="subcellular location">
    <subcellularLocation>
        <location evidence="1">Nucleus</location>
    </subcellularLocation>
</comment>
<dbReference type="PANTHER" id="PTHR46179">
    <property type="entry name" value="ZINC FINGER PROTEIN"/>
    <property type="match status" value="1"/>
</dbReference>
<dbReference type="InterPro" id="IPR013087">
    <property type="entry name" value="Znf_C2H2_type"/>
</dbReference>
<proteinExistence type="predicted"/>